<dbReference type="InterPro" id="IPR055355">
    <property type="entry name" value="ZP-C"/>
</dbReference>
<evidence type="ECO:0000256" key="7">
    <source>
        <dbReference type="SAM" id="Phobius"/>
    </source>
</evidence>
<keyword evidence="7" id="KW-0472">Membrane</keyword>
<dbReference type="CDD" id="cd00054">
    <property type="entry name" value="EGF_CA"/>
    <property type="match status" value="1"/>
</dbReference>
<feature type="disulfide bond" evidence="6">
    <location>
        <begin position="122"/>
        <end position="131"/>
    </location>
</feature>
<dbReference type="SMART" id="SM00241">
    <property type="entry name" value="ZP"/>
    <property type="match status" value="1"/>
</dbReference>
<dbReference type="Pfam" id="PF00008">
    <property type="entry name" value="EGF"/>
    <property type="match status" value="1"/>
</dbReference>
<keyword evidence="2" id="KW-0732">Signal</keyword>
<feature type="disulfide bond" evidence="6">
    <location>
        <begin position="103"/>
        <end position="120"/>
    </location>
</feature>
<dbReference type="SMART" id="SM00181">
    <property type="entry name" value="EGF"/>
    <property type="match status" value="1"/>
</dbReference>
<keyword evidence="7" id="KW-0812">Transmembrane</keyword>
<dbReference type="PANTHER" id="PTHR14002:SF43">
    <property type="entry name" value="DELTA-LIKE PROTEIN"/>
    <property type="match status" value="1"/>
</dbReference>
<dbReference type="PROSITE" id="PS50998">
    <property type="entry name" value="GLA_2"/>
    <property type="match status" value="1"/>
</dbReference>
<dbReference type="PROSITE" id="PS00022">
    <property type="entry name" value="EGF_1"/>
    <property type="match status" value="1"/>
</dbReference>
<comment type="caution">
    <text evidence="6">Lacks conserved residue(s) required for the propagation of feature annotation.</text>
</comment>
<organism evidence="11 12">
    <name type="scientific">Oikopleura dioica</name>
    <name type="common">Tunicate</name>
    <dbReference type="NCBI Taxonomy" id="34765"/>
    <lineage>
        <taxon>Eukaryota</taxon>
        <taxon>Metazoa</taxon>
        <taxon>Chordata</taxon>
        <taxon>Tunicata</taxon>
        <taxon>Appendicularia</taxon>
        <taxon>Copelata</taxon>
        <taxon>Oikopleuridae</taxon>
        <taxon>Oikopleura</taxon>
    </lineage>
</organism>
<dbReference type="Pfam" id="PF00100">
    <property type="entry name" value="Zona_pellucida"/>
    <property type="match status" value="1"/>
</dbReference>
<evidence type="ECO:0000256" key="3">
    <source>
        <dbReference type="ARBA" id="ARBA00022837"/>
    </source>
</evidence>
<name>A0ABN7RQU1_OIKDI</name>
<evidence type="ECO:0000259" key="9">
    <source>
        <dbReference type="PROSITE" id="PS50998"/>
    </source>
</evidence>
<protein>
    <submittedName>
        <fullName evidence="11">Oidioi.mRNA.OKI2018_I69.PAR.g9775.t1.cds</fullName>
    </submittedName>
</protein>
<keyword evidence="7" id="KW-1133">Transmembrane helix</keyword>
<evidence type="ECO:0000256" key="4">
    <source>
        <dbReference type="ARBA" id="ARBA00023157"/>
    </source>
</evidence>
<dbReference type="PRINTS" id="PR00001">
    <property type="entry name" value="GLABLOOD"/>
</dbReference>
<evidence type="ECO:0000313" key="12">
    <source>
        <dbReference type="Proteomes" id="UP001158576"/>
    </source>
</evidence>
<evidence type="ECO:0000259" key="10">
    <source>
        <dbReference type="PROSITE" id="PS51034"/>
    </source>
</evidence>
<evidence type="ECO:0000256" key="2">
    <source>
        <dbReference type="ARBA" id="ARBA00022729"/>
    </source>
</evidence>
<dbReference type="SMART" id="SM00069">
    <property type="entry name" value="GLA"/>
    <property type="match status" value="1"/>
</dbReference>
<feature type="domain" description="ZP" evidence="10">
    <location>
        <begin position="192"/>
        <end position="476"/>
    </location>
</feature>
<dbReference type="InterPro" id="IPR042235">
    <property type="entry name" value="ZP-C_dom"/>
</dbReference>
<evidence type="ECO:0000256" key="6">
    <source>
        <dbReference type="PROSITE-ProRule" id="PRU00076"/>
    </source>
</evidence>
<dbReference type="EMBL" id="OU015568">
    <property type="protein sequence ID" value="CAG5081049.1"/>
    <property type="molecule type" value="Genomic_DNA"/>
</dbReference>
<dbReference type="InterPro" id="IPR055356">
    <property type="entry name" value="ZP-N"/>
</dbReference>
<keyword evidence="6" id="KW-0245">EGF-like domain</keyword>
<keyword evidence="3" id="KW-0106">Calcium</keyword>
<feature type="transmembrane region" description="Helical" evidence="7">
    <location>
        <begin position="526"/>
        <end position="549"/>
    </location>
</feature>
<keyword evidence="12" id="KW-1185">Reference proteome</keyword>
<accession>A0ABN7RQU1</accession>
<dbReference type="Proteomes" id="UP001158576">
    <property type="component" value="Chromosome PAR"/>
</dbReference>
<dbReference type="SUPFAM" id="SSF57630">
    <property type="entry name" value="GLA-domain"/>
    <property type="match status" value="1"/>
</dbReference>
<sequence length="567" mass="64296">MKLATFLTVSAAGTEAAGRWMGDRPELSKEDADSFLKRYTRMNSVPGAADDSLLEEMRTGNLERECNEETCDWAEAYEIFGDKAQTDDFMYNRLHQCEIKNPCFNLGTASCQNKWDSYWCQCLSGWYGKDCDFMDTKDGYMCQRATGCSSPLIAAPQVVLESTETQETTTTTTSTTTTRIQQKLSAYEPSVECDTINDRFTVKMPLSYDGDFLLGWDMMTANCGFTSEDQQGVVYSYKFTECGTQMKLDENDPNKFVYENNLSRKPVLSGGVYRDYGAIYNFRCIIDRLGHVDNDFVNATTGEVSGDILPVYVVSDNMISAMGEYESNDKFIFRLNVYEDSSYLNRYKMQEFPLLKSLKERIYLGTEVITKMEHEYIFTKRCWATPSVDSEINVAYSPIIDNGCPSDAFTALQARLNHEDRFSTETLRFPESNYVYIQCDVIVCDLRKPNSIIKAYGLPHGLTRRDPACQSTCRADAPTNLQASEIIRRKRRSAFDETSHPEQTVTLGPFLIKDQEEQAQEEAAGFSFWSTSFGWVVAGCATVSLVAYVSQRKKFSTIEPNHENTVM</sequence>
<dbReference type="InterPro" id="IPR035972">
    <property type="entry name" value="GLA-like_dom_SF"/>
</dbReference>
<dbReference type="SUPFAM" id="SSF57196">
    <property type="entry name" value="EGF/Laminin"/>
    <property type="match status" value="1"/>
</dbReference>
<proteinExistence type="predicted"/>
<dbReference type="Pfam" id="PF23344">
    <property type="entry name" value="ZP-N"/>
    <property type="match status" value="1"/>
</dbReference>
<dbReference type="Gene3D" id="2.60.40.3210">
    <property type="entry name" value="Zona pellucida, ZP-N domain"/>
    <property type="match status" value="1"/>
</dbReference>
<dbReference type="PROSITE" id="PS51034">
    <property type="entry name" value="ZP_2"/>
    <property type="match status" value="1"/>
</dbReference>
<evidence type="ECO:0000256" key="5">
    <source>
        <dbReference type="ARBA" id="ARBA00023180"/>
    </source>
</evidence>
<evidence type="ECO:0000259" key="8">
    <source>
        <dbReference type="PROSITE" id="PS50026"/>
    </source>
</evidence>
<evidence type="ECO:0000313" key="11">
    <source>
        <dbReference type="EMBL" id="CAG5081049.1"/>
    </source>
</evidence>
<dbReference type="Gene3D" id="2.60.40.4100">
    <property type="entry name" value="Zona pellucida, ZP-C domain"/>
    <property type="match status" value="1"/>
</dbReference>
<dbReference type="InterPro" id="IPR017857">
    <property type="entry name" value="Coagulation_fac-like_Gla_dom"/>
</dbReference>
<dbReference type="InterPro" id="IPR000294">
    <property type="entry name" value="GLA_domain"/>
</dbReference>
<dbReference type="PANTHER" id="PTHR14002">
    <property type="entry name" value="ENDOGLIN/TGF-BETA RECEPTOR TYPE III"/>
    <property type="match status" value="1"/>
</dbReference>
<gene>
    <name evidence="11" type="ORF">OKIOD_LOCUS1333</name>
</gene>
<dbReference type="Pfam" id="PF00594">
    <property type="entry name" value="Gla"/>
    <property type="match status" value="1"/>
</dbReference>
<evidence type="ECO:0000256" key="1">
    <source>
        <dbReference type="ARBA" id="ARBA00022479"/>
    </source>
</evidence>
<dbReference type="Gene3D" id="2.10.25.10">
    <property type="entry name" value="Laminin"/>
    <property type="match status" value="1"/>
</dbReference>
<feature type="domain" description="EGF-like" evidence="8">
    <location>
        <begin position="93"/>
        <end position="132"/>
    </location>
</feature>
<dbReference type="PROSITE" id="PS50026">
    <property type="entry name" value="EGF_3"/>
    <property type="match status" value="1"/>
</dbReference>
<dbReference type="PROSITE" id="PS00010">
    <property type="entry name" value="ASX_HYDROXYL"/>
    <property type="match status" value="1"/>
</dbReference>
<dbReference type="InterPro" id="IPR000152">
    <property type="entry name" value="EGF-type_Asp/Asn_hydroxyl_site"/>
</dbReference>
<keyword evidence="1" id="KW-0301">Gamma-carboxyglutamic acid</keyword>
<keyword evidence="4 6" id="KW-1015">Disulfide bond</keyword>
<reference evidence="11 12" key="1">
    <citation type="submission" date="2021-04" db="EMBL/GenBank/DDBJ databases">
        <authorList>
            <person name="Bliznina A."/>
        </authorList>
    </citation>
    <scope>NUCLEOTIDE SEQUENCE [LARGE SCALE GENOMIC DNA]</scope>
</reference>
<dbReference type="InterPro" id="IPR001507">
    <property type="entry name" value="ZP_dom"/>
</dbReference>
<dbReference type="InterPro" id="IPR000742">
    <property type="entry name" value="EGF"/>
</dbReference>
<keyword evidence="5" id="KW-0325">Glycoprotein</keyword>
<feature type="domain" description="Gla" evidence="9">
    <location>
        <begin position="49"/>
        <end position="96"/>
    </location>
</feature>
<dbReference type="Gene3D" id="4.10.740.10">
    <property type="entry name" value="Coagulation Factor IX"/>
    <property type="match status" value="1"/>
</dbReference>
<dbReference type="PROSITE" id="PS01186">
    <property type="entry name" value="EGF_2"/>
    <property type="match status" value="1"/>
</dbReference>